<dbReference type="STRING" id="370622.LA66_05850"/>
<dbReference type="OrthoDB" id="9797223at2"/>
<gene>
    <name evidence="5" type="ORF">LA66_05850</name>
</gene>
<dbReference type="InterPro" id="IPR014036">
    <property type="entry name" value="DeoR-like_C"/>
</dbReference>
<dbReference type="PROSITE" id="PS00894">
    <property type="entry name" value="HTH_DEOR_1"/>
    <property type="match status" value="1"/>
</dbReference>
<accession>A0A0B1QB47</accession>
<dbReference type="InterPro" id="IPR050313">
    <property type="entry name" value="Carb_Metab_HTH_regulators"/>
</dbReference>
<evidence type="ECO:0000256" key="3">
    <source>
        <dbReference type="ARBA" id="ARBA00023163"/>
    </source>
</evidence>
<dbReference type="GO" id="GO:0003677">
    <property type="term" value="F:DNA binding"/>
    <property type="evidence" value="ECO:0007669"/>
    <property type="project" value="UniProtKB-KW"/>
</dbReference>
<dbReference type="PRINTS" id="PR00037">
    <property type="entry name" value="HTHLACR"/>
</dbReference>
<dbReference type="Gene3D" id="1.10.10.10">
    <property type="entry name" value="Winged helix-like DNA-binding domain superfamily/Winged helix DNA-binding domain"/>
    <property type="match status" value="1"/>
</dbReference>
<dbReference type="SMART" id="SM00420">
    <property type="entry name" value="HTH_DEOR"/>
    <property type="match status" value="1"/>
</dbReference>
<dbReference type="SMART" id="SM01134">
    <property type="entry name" value="DeoRC"/>
    <property type="match status" value="1"/>
</dbReference>
<comment type="caution">
    <text evidence="5">The sequence shown here is derived from an EMBL/GenBank/DDBJ whole genome shotgun (WGS) entry which is preliminary data.</text>
</comment>
<dbReference type="InterPro" id="IPR036388">
    <property type="entry name" value="WH-like_DNA-bd_sf"/>
</dbReference>
<proteinExistence type="predicted"/>
<dbReference type="Pfam" id="PF08220">
    <property type="entry name" value="HTH_DeoR"/>
    <property type="match status" value="1"/>
</dbReference>
<dbReference type="PANTHER" id="PTHR30363">
    <property type="entry name" value="HTH-TYPE TRANSCRIPTIONAL REGULATOR SRLR-RELATED"/>
    <property type="match status" value="1"/>
</dbReference>
<sequence length="252" mass="27791">MWPHERHSKILELLNEEKRISTQRLAGVLDVSRETVRRDLAELEQEGVLRRVHGGAVAPERTVEPERVFAERLQAHAEEKRAIGEVACEIIPRGATLFIDAGTTTLAFATQITRRGDVNIITNSLDIARLAERGPGCDILLLGGRPHIAVPATYGETTVLEIGRYLVDYAVISPVGLHPARGVTYYEMHEADVARSMIRQARKVMLLCQSGKVGVESRVSVGRLDDIDHLVTDGGSELQIALANGRIHSSRR</sequence>
<dbReference type="InterPro" id="IPR036390">
    <property type="entry name" value="WH_DNA-bd_sf"/>
</dbReference>
<keyword evidence="3" id="KW-0804">Transcription</keyword>
<evidence type="ECO:0000313" key="6">
    <source>
        <dbReference type="Proteomes" id="UP000030826"/>
    </source>
</evidence>
<dbReference type="InterPro" id="IPR037171">
    <property type="entry name" value="NagB/RpiA_transferase-like"/>
</dbReference>
<evidence type="ECO:0000313" key="5">
    <source>
        <dbReference type="EMBL" id="KHJ56122.1"/>
    </source>
</evidence>
<dbReference type="SUPFAM" id="SSF100950">
    <property type="entry name" value="NagB/RpiA/CoA transferase-like"/>
    <property type="match status" value="1"/>
</dbReference>
<dbReference type="EMBL" id="JRFJ01000001">
    <property type="protein sequence ID" value="KHJ56122.1"/>
    <property type="molecule type" value="Genomic_DNA"/>
</dbReference>
<dbReference type="InterPro" id="IPR018356">
    <property type="entry name" value="Tscrpt_reg_HTH_DeoR_CS"/>
</dbReference>
<dbReference type="AlphaFoldDB" id="A0A0B1QB47"/>
<dbReference type="GO" id="GO:0003700">
    <property type="term" value="F:DNA-binding transcription factor activity"/>
    <property type="evidence" value="ECO:0007669"/>
    <property type="project" value="InterPro"/>
</dbReference>
<keyword evidence="2" id="KW-0238">DNA-binding</keyword>
<keyword evidence="1" id="KW-0805">Transcription regulation</keyword>
<reference evidence="5 6" key="1">
    <citation type="submission" date="2014-09" db="EMBL/GenBank/DDBJ databases">
        <title>Isolation and characterization of Aurantimonas altamirensis ON-56566 from clinical sample following a dog bite.</title>
        <authorList>
            <person name="Eshaghi A."/>
            <person name="Li A."/>
            <person name="Shahinas D."/>
            <person name="Bahn P."/>
            <person name="Kus J.V."/>
            <person name="Patel S.N."/>
        </authorList>
    </citation>
    <scope>NUCLEOTIDE SEQUENCE [LARGE SCALE GENOMIC DNA]</scope>
    <source>
        <strain evidence="5 6">ON-56566</strain>
    </source>
</reference>
<dbReference type="InterPro" id="IPR001034">
    <property type="entry name" value="DeoR_HTH"/>
</dbReference>
<dbReference type="PANTHER" id="PTHR30363:SF44">
    <property type="entry name" value="AGA OPERON TRANSCRIPTIONAL REPRESSOR-RELATED"/>
    <property type="match status" value="1"/>
</dbReference>
<dbReference type="Proteomes" id="UP000030826">
    <property type="component" value="Unassembled WGS sequence"/>
</dbReference>
<feature type="domain" description="HTH deoR-type" evidence="4">
    <location>
        <begin position="3"/>
        <end position="58"/>
    </location>
</feature>
<evidence type="ECO:0000256" key="1">
    <source>
        <dbReference type="ARBA" id="ARBA00023015"/>
    </source>
</evidence>
<evidence type="ECO:0000259" key="4">
    <source>
        <dbReference type="PROSITE" id="PS51000"/>
    </source>
</evidence>
<name>A0A0B1QB47_9HYPH</name>
<protein>
    <submittedName>
        <fullName evidence="5">DeoR faimly transcriptional regulator</fullName>
    </submittedName>
</protein>
<organism evidence="5 6">
    <name type="scientific">Aureimonas altamirensis</name>
    <dbReference type="NCBI Taxonomy" id="370622"/>
    <lineage>
        <taxon>Bacteria</taxon>
        <taxon>Pseudomonadati</taxon>
        <taxon>Pseudomonadota</taxon>
        <taxon>Alphaproteobacteria</taxon>
        <taxon>Hyphomicrobiales</taxon>
        <taxon>Aurantimonadaceae</taxon>
        <taxon>Aureimonas</taxon>
    </lineage>
</organism>
<dbReference type="PROSITE" id="PS51000">
    <property type="entry name" value="HTH_DEOR_2"/>
    <property type="match status" value="1"/>
</dbReference>
<evidence type="ECO:0000256" key="2">
    <source>
        <dbReference type="ARBA" id="ARBA00023125"/>
    </source>
</evidence>
<dbReference type="Pfam" id="PF00455">
    <property type="entry name" value="DeoRC"/>
    <property type="match status" value="1"/>
</dbReference>
<dbReference type="SUPFAM" id="SSF46785">
    <property type="entry name" value="Winged helix' DNA-binding domain"/>
    <property type="match status" value="1"/>
</dbReference>